<gene>
    <name evidence="1" type="ORF">DT076_14735</name>
</gene>
<accession>A0A367YSG8</accession>
<organism evidence="1 2">
    <name type="scientific">Desertihabitans brevis</name>
    <dbReference type="NCBI Taxonomy" id="2268447"/>
    <lineage>
        <taxon>Bacteria</taxon>
        <taxon>Bacillati</taxon>
        <taxon>Actinomycetota</taxon>
        <taxon>Actinomycetes</taxon>
        <taxon>Propionibacteriales</taxon>
        <taxon>Propionibacteriaceae</taxon>
        <taxon>Desertihabitans</taxon>
    </lineage>
</organism>
<dbReference type="GO" id="GO:0019239">
    <property type="term" value="F:deaminase activity"/>
    <property type="evidence" value="ECO:0007669"/>
    <property type="project" value="TreeGrafter"/>
</dbReference>
<evidence type="ECO:0000313" key="1">
    <source>
        <dbReference type="EMBL" id="RCK68823.1"/>
    </source>
</evidence>
<keyword evidence="2" id="KW-1185">Reference proteome</keyword>
<name>A0A367YSG8_9ACTN</name>
<proteinExistence type="predicted"/>
<dbReference type="SUPFAM" id="SSF55298">
    <property type="entry name" value="YjgF-like"/>
    <property type="match status" value="1"/>
</dbReference>
<dbReference type="Gene3D" id="3.30.1330.40">
    <property type="entry name" value="RutC-like"/>
    <property type="match status" value="1"/>
</dbReference>
<dbReference type="InterPro" id="IPR006175">
    <property type="entry name" value="YjgF/YER057c/UK114"/>
</dbReference>
<dbReference type="Proteomes" id="UP000252770">
    <property type="component" value="Unassembled WGS sequence"/>
</dbReference>
<dbReference type="EMBL" id="QOUI01000009">
    <property type="protein sequence ID" value="RCK68823.1"/>
    <property type="molecule type" value="Genomic_DNA"/>
</dbReference>
<sequence>MTEPQFTLTPGYGQRHRDLLHYSQAVRIGDRVEISGQGGWDDESRVTGTLEEEIVQAFENVARTLATAGASWSDVVSVTSYHRVAAGAIGDDHNRVMVEQLRARMGERAPIWTQVGVTALGLAEMNVEISVVAHLGEQR</sequence>
<dbReference type="AlphaFoldDB" id="A0A367YSG8"/>
<evidence type="ECO:0000313" key="2">
    <source>
        <dbReference type="Proteomes" id="UP000252770"/>
    </source>
</evidence>
<protein>
    <recommendedName>
        <fullName evidence="3">RidA family protein</fullName>
    </recommendedName>
</protein>
<reference evidence="1 2" key="1">
    <citation type="submission" date="2018-07" db="EMBL/GenBank/DDBJ databases">
        <title>Desertimonas flava gen. nov. sp. nov.</title>
        <authorList>
            <person name="Liu S."/>
        </authorList>
    </citation>
    <scope>NUCLEOTIDE SEQUENCE [LARGE SCALE GENOMIC DNA]</scope>
    <source>
        <strain evidence="1 2">16Sb5-5</strain>
    </source>
</reference>
<evidence type="ECO:0008006" key="3">
    <source>
        <dbReference type="Google" id="ProtNLM"/>
    </source>
</evidence>
<dbReference type="InterPro" id="IPR035959">
    <property type="entry name" value="RutC-like_sf"/>
</dbReference>
<dbReference type="GO" id="GO:0005829">
    <property type="term" value="C:cytosol"/>
    <property type="evidence" value="ECO:0007669"/>
    <property type="project" value="TreeGrafter"/>
</dbReference>
<dbReference type="PANTHER" id="PTHR11803:SF39">
    <property type="entry name" value="2-IMINOBUTANOATE_2-IMINOPROPANOATE DEAMINASE"/>
    <property type="match status" value="1"/>
</dbReference>
<comment type="caution">
    <text evidence="1">The sequence shown here is derived from an EMBL/GenBank/DDBJ whole genome shotgun (WGS) entry which is preliminary data.</text>
</comment>
<dbReference type="PANTHER" id="PTHR11803">
    <property type="entry name" value="2-IMINOBUTANOATE/2-IMINOPROPANOATE DEAMINASE RIDA"/>
    <property type="match status" value="1"/>
</dbReference>
<dbReference type="RefSeq" id="WP_114127447.1">
    <property type="nucleotide sequence ID" value="NZ_QOUI01000009.1"/>
</dbReference>
<dbReference type="Pfam" id="PF01042">
    <property type="entry name" value="Ribonuc_L-PSP"/>
    <property type="match status" value="1"/>
</dbReference>